<keyword evidence="3" id="KW-0645">Protease</keyword>
<organism evidence="3 4">
    <name type="scientific">Zhouia amylolytica</name>
    <dbReference type="NCBI Taxonomy" id="376730"/>
    <lineage>
        <taxon>Bacteria</taxon>
        <taxon>Pseudomonadati</taxon>
        <taxon>Bacteroidota</taxon>
        <taxon>Flavobacteriia</taxon>
        <taxon>Flavobacteriales</taxon>
        <taxon>Flavobacteriaceae</taxon>
        <taxon>Zhouia</taxon>
    </lineage>
</organism>
<dbReference type="SUPFAM" id="SSF54001">
    <property type="entry name" value="Cysteine proteinases"/>
    <property type="match status" value="1"/>
</dbReference>
<dbReference type="OrthoDB" id="8595007at2"/>
<protein>
    <submittedName>
        <fullName evidence="3">Transglutaminase-like enzyme, putative cysteine protease</fullName>
    </submittedName>
</protein>
<feature type="domain" description="DUF3857" evidence="2">
    <location>
        <begin position="65"/>
        <end position="218"/>
    </location>
</feature>
<sequence length="638" mass="72940">MFRKILPFCFFIFVGLTALWAQQSKYYQASTIPLSLKKEANAVIRFSEMKIELESQNLMNVKGKRIVAVLNKLGNNDLGVYLYYDDNVKIKNIKAVIFDAFGNEIKTIKQKHFKDVSAVSGGTLYSDSRVLYLEYTPVSFPFTVAYEYEYETSNTAFIPTWSPLEGFRVSTELSTIAITDQTGLGLRAKEKNFLDFPGIENQSTEETITYTAKNLEAVEYEEFSPSLRSYKPQVLFAISKLHLEGVDGEVHNWADMGKWQYDNLLVGTDELPEDTVNKMKVLTADLEDPLEKAKVVYQYMQENTRYISVQVGIGGWRPIKAEIVDEVKYGDCKGLTNYTRALLKAVGVKSYYAVVYAGSDKRGMEENFASMQGNHVILNIPSDNGDVWLECTSQIHPFGFLGDFTDNRDVLVVTAEGGVIKRTHAYKDDRNHQQINAEYKLDETGSISGEVLIKTSGIQYDQHFVINDYSKDEIEEHYKSYWSNINNLNIESFNLENEKSNIKFIEKIQISATKYASLAGERMIFAPNAFNKLSNIPNRYRNRKMPLEIDRGFFDEDEFSVHLPEGYEIEAMAESKSIENEFGIYKVDLIKNGDNSIKLKRSLIIHEGRYSKEKYAAFREFLMKINKCDNAKIVLIKS</sequence>
<dbReference type="Pfam" id="PF12969">
    <property type="entry name" value="DUF3857"/>
    <property type="match status" value="1"/>
</dbReference>
<dbReference type="Gene3D" id="2.60.40.3140">
    <property type="match status" value="1"/>
</dbReference>
<dbReference type="RefSeq" id="WP_074977480.1">
    <property type="nucleotide sequence ID" value="NZ_FPAG01000003.1"/>
</dbReference>
<dbReference type="GO" id="GO:0006508">
    <property type="term" value="P:proteolysis"/>
    <property type="evidence" value="ECO:0007669"/>
    <property type="project" value="UniProtKB-KW"/>
</dbReference>
<evidence type="ECO:0000259" key="2">
    <source>
        <dbReference type="Pfam" id="PF12969"/>
    </source>
</evidence>
<dbReference type="InterPro" id="IPR038765">
    <property type="entry name" value="Papain-like_cys_pep_sf"/>
</dbReference>
<keyword evidence="3" id="KW-0378">Hydrolase</keyword>
<dbReference type="Gene3D" id="3.10.620.30">
    <property type="match status" value="1"/>
</dbReference>
<dbReference type="AlphaFoldDB" id="A0A1I6RHI7"/>
<reference evidence="3 4" key="1">
    <citation type="submission" date="2016-10" db="EMBL/GenBank/DDBJ databases">
        <authorList>
            <person name="de Groot N.N."/>
        </authorList>
    </citation>
    <scope>NUCLEOTIDE SEQUENCE [LARGE SCALE GENOMIC DNA]</scope>
    <source>
        <strain evidence="3 4">CGMCC 1.6114</strain>
    </source>
</reference>
<dbReference type="Pfam" id="PF01841">
    <property type="entry name" value="Transglut_core"/>
    <property type="match status" value="1"/>
</dbReference>
<dbReference type="GO" id="GO:0008233">
    <property type="term" value="F:peptidase activity"/>
    <property type="evidence" value="ECO:0007669"/>
    <property type="project" value="UniProtKB-KW"/>
</dbReference>
<dbReference type="InterPro" id="IPR002931">
    <property type="entry name" value="Transglutaminase-like"/>
</dbReference>
<dbReference type="Proteomes" id="UP000183209">
    <property type="component" value="Unassembled WGS sequence"/>
</dbReference>
<feature type="domain" description="Transglutaminase-like" evidence="1">
    <location>
        <begin position="282"/>
        <end position="389"/>
    </location>
</feature>
<dbReference type="InterPro" id="IPR024618">
    <property type="entry name" value="DUF3857"/>
</dbReference>
<evidence type="ECO:0000259" key="1">
    <source>
        <dbReference type="Pfam" id="PF01841"/>
    </source>
</evidence>
<accession>A0A1I6RHI7</accession>
<gene>
    <name evidence="3" type="ORF">SAMN04487906_1083</name>
</gene>
<evidence type="ECO:0000313" key="4">
    <source>
        <dbReference type="Proteomes" id="UP000183209"/>
    </source>
</evidence>
<name>A0A1I6RHI7_9FLAO</name>
<proteinExistence type="predicted"/>
<dbReference type="Gene3D" id="2.60.120.1130">
    <property type="match status" value="1"/>
</dbReference>
<evidence type="ECO:0000313" key="3">
    <source>
        <dbReference type="EMBL" id="SFS64189.1"/>
    </source>
</evidence>
<dbReference type="EMBL" id="FPAG01000003">
    <property type="protein sequence ID" value="SFS64189.1"/>
    <property type="molecule type" value="Genomic_DNA"/>
</dbReference>